<dbReference type="RefSeq" id="WP_063234570.1">
    <property type="nucleotide sequence ID" value="NZ_BCVO01000016.1"/>
</dbReference>
<gene>
    <name evidence="6" type="ORF">BS1321_03340</name>
</gene>
<evidence type="ECO:0000256" key="1">
    <source>
        <dbReference type="ARBA" id="ARBA00004141"/>
    </source>
</evidence>
<comment type="subcellular location">
    <subcellularLocation>
        <location evidence="4">Cell membrane</location>
    </subcellularLocation>
    <subcellularLocation>
        <location evidence="1">Membrane</location>
        <topology evidence="1">Multi-pass membrane protein</topology>
    </subcellularLocation>
</comment>
<dbReference type="EMBL" id="CP017704">
    <property type="protein sequence ID" value="ASS93080.1"/>
    <property type="molecule type" value="Genomic_DNA"/>
</dbReference>
<evidence type="ECO:0008006" key="8">
    <source>
        <dbReference type="Google" id="ProtNLM"/>
    </source>
</evidence>
<evidence type="ECO:0000313" key="6">
    <source>
        <dbReference type="EMBL" id="ASS93080.1"/>
    </source>
</evidence>
<sequence>MEPLLNKVNKGSSSEIQLKTEYFNELFGMSSDVKFKKHTITSEGKTDPPLICTLIYSEVLVDVKKLWESVARLEGSVFINSKLKEEEVIEDPQDEFKVSRVFPSSTLKENVEENVFSGMVLMLFEELELLFMFSLPSIPNRSPEETSSEISIRGPRDGFIEDISVNLGLIRKRYKTASLENQAFTIGKRSKTKINLLYVKDVVNPETIEKVKRKISSINTDILLGTTELEEFLSGSKFNLIPLFDYTGRPDYAVASLNNGRFAILVDGSPTVLIGPGNITLLLKAAEDRHTPSYYTNFEYFFRIIGLVVSIFLPGFYIALISFQLDQLPFPFLATITVSRFGLPISPQQEAFLILGLFELFREAGITLPKAIGQSLAVVGGLIIGDAAIRGGITSPTMLVVAGTTAVATYTLINQSLGGIVSMARFFVLFLSSVLGLFGFFLGVFSIVLYLSRLQIYGLPYLAPISPLSLKDLLGGGVFVKPYLFRKKRAEMLKTKDRTKGNR</sequence>
<accession>A0A223ECV6</accession>
<comment type="similarity">
    <text evidence="2 4">Belongs to the GerABKA family.</text>
</comment>
<dbReference type="OrthoDB" id="9772630at2"/>
<dbReference type="PIRSF" id="PIRSF005690">
    <property type="entry name" value="GerBA"/>
    <property type="match status" value="1"/>
</dbReference>
<evidence type="ECO:0000256" key="4">
    <source>
        <dbReference type="PIRNR" id="PIRNR005690"/>
    </source>
</evidence>
<dbReference type="GO" id="GO:0009847">
    <property type="term" value="P:spore germination"/>
    <property type="evidence" value="ECO:0007669"/>
    <property type="project" value="UniProtKB-UniRule"/>
</dbReference>
<dbReference type="GO" id="GO:0005886">
    <property type="term" value="C:plasma membrane"/>
    <property type="evidence" value="ECO:0007669"/>
    <property type="project" value="UniProtKB-SubCell"/>
</dbReference>
<evidence type="ECO:0000256" key="5">
    <source>
        <dbReference type="SAM" id="Phobius"/>
    </source>
</evidence>
<organism evidence="6 7">
    <name type="scientific">Peribacillus simplex NBRC 15720 = DSM 1321</name>
    <dbReference type="NCBI Taxonomy" id="1349754"/>
    <lineage>
        <taxon>Bacteria</taxon>
        <taxon>Bacillati</taxon>
        <taxon>Bacillota</taxon>
        <taxon>Bacilli</taxon>
        <taxon>Bacillales</taxon>
        <taxon>Bacillaceae</taxon>
        <taxon>Peribacillus</taxon>
    </lineage>
</organism>
<dbReference type="Proteomes" id="UP000214618">
    <property type="component" value="Chromosome"/>
</dbReference>
<feature type="transmembrane region" description="Helical" evidence="5">
    <location>
        <begin position="300"/>
        <end position="323"/>
    </location>
</feature>
<feature type="transmembrane region" description="Helical" evidence="5">
    <location>
        <begin position="461"/>
        <end position="484"/>
    </location>
</feature>
<reference evidence="6 7" key="1">
    <citation type="submission" date="2016-10" db="EMBL/GenBank/DDBJ databases">
        <title>The whole genome sequencing and assembly of Bacillus simplex DSM 1321 strain.</title>
        <authorList>
            <person name="Park M.-K."/>
            <person name="Lee Y.-J."/>
            <person name="Yi H."/>
            <person name="Bahn Y.-S."/>
            <person name="Kim J.F."/>
            <person name="Lee D.-W."/>
        </authorList>
    </citation>
    <scope>NUCLEOTIDE SEQUENCE [LARGE SCALE GENOMIC DNA]</scope>
    <source>
        <strain evidence="6 7">DSM 1321</strain>
    </source>
</reference>
<keyword evidence="3 4" id="KW-0472">Membrane</keyword>
<dbReference type="Pfam" id="PF03323">
    <property type="entry name" value="GerA"/>
    <property type="match status" value="1"/>
</dbReference>
<dbReference type="PANTHER" id="PTHR22550">
    <property type="entry name" value="SPORE GERMINATION PROTEIN"/>
    <property type="match status" value="1"/>
</dbReference>
<protein>
    <recommendedName>
        <fullName evidence="8">Spore germination protein</fullName>
    </recommendedName>
</protein>
<keyword evidence="5" id="KW-0812">Transmembrane</keyword>
<dbReference type="PANTHER" id="PTHR22550:SF5">
    <property type="entry name" value="LEUCINE ZIPPER PROTEIN 4"/>
    <property type="match status" value="1"/>
</dbReference>
<dbReference type="InterPro" id="IPR004995">
    <property type="entry name" value="Spore_Ger"/>
</dbReference>
<dbReference type="AlphaFoldDB" id="A0A223ECV6"/>
<feature type="transmembrane region" description="Helical" evidence="5">
    <location>
        <begin position="426"/>
        <end position="449"/>
    </location>
</feature>
<keyword evidence="5" id="KW-1133">Transmembrane helix</keyword>
<evidence type="ECO:0000313" key="7">
    <source>
        <dbReference type="Proteomes" id="UP000214618"/>
    </source>
</evidence>
<evidence type="ECO:0000256" key="3">
    <source>
        <dbReference type="ARBA" id="ARBA00023136"/>
    </source>
</evidence>
<proteinExistence type="inferred from homology"/>
<dbReference type="InterPro" id="IPR050768">
    <property type="entry name" value="UPF0353/GerABKA_families"/>
</dbReference>
<evidence type="ECO:0000256" key="2">
    <source>
        <dbReference type="ARBA" id="ARBA00005278"/>
    </source>
</evidence>
<name>A0A223ECV6_9BACI</name>
<dbReference type="GeneID" id="56471759"/>